<name>A0ABU0ESE1_9PSEU</name>
<comment type="caution">
    <text evidence="1">The sequence shown here is derived from an EMBL/GenBank/DDBJ whole genome shotgun (WGS) entry which is preliminary data.</text>
</comment>
<organism evidence="1 2">
    <name type="scientific">Amycolatopsis thermophila</name>
    <dbReference type="NCBI Taxonomy" id="206084"/>
    <lineage>
        <taxon>Bacteria</taxon>
        <taxon>Bacillati</taxon>
        <taxon>Actinomycetota</taxon>
        <taxon>Actinomycetes</taxon>
        <taxon>Pseudonocardiales</taxon>
        <taxon>Pseudonocardiaceae</taxon>
        <taxon>Amycolatopsis</taxon>
    </lineage>
</organism>
<sequence>MEAQIGVESPVDAISGLIADSLLDFFEMRLKPGVTLPQ</sequence>
<proteinExistence type="predicted"/>
<gene>
    <name evidence="1" type="ORF">FB470_001869</name>
</gene>
<evidence type="ECO:0000313" key="2">
    <source>
        <dbReference type="Proteomes" id="UP001229651"/>
    </source>
</evidence>
<keyword evidence="2" id="KW-1185">Reference proteome</keyword>
<dbReference type="EMBL" id="JAUSUT010000001">
    <property type="protein sequence ID" value="MDQ0377875.1"/>
    <property type="molecule type" value="Genomic_DNA"/>
</dbReference>
<dbReference type="Proteomes" id="UP001229651">
    <property type="component" value="Unassembled WGS sequence"/>
</dbReference>
<accession>A0ABU0ESE1</accession>
<protein>
    <submittedName>
        <fullName evidence="1">Uncharacterized protein</fullName>
    </submittedName>
</protein>
<evidence type="ECO:0000313" key="1">
    <source>
        <dbReference type="EMBL" id="MDQ0377875.1"/>
    </source>
</evidence>
<reference evidence="1 2" key="1">
    <citation type="submission" date="2023-07" db="EMBL/GenBank/DDBJ databases">
        <title>Sequencing the genomes of 1000 actinobacteria strains.</title>
        <authorList>
            <person name="Klenk H.-P."/>
        </authorList>
    </citation>
    <scope>NUCLEOTIDE SEQUENCE [LARGE SCALE GENOMIC DNA]</scope>
    <source>
        <strain evidence="1 2">DSM 45805</strain>
    </source>
</reference>